<dbReference type="EMBL" id="AP012319">
    <property type="protein sequence ID" value="BAL87804.1"/>
    <property type="molecule type" value="Genomic_DNA"/>
</dbReference>
<keyword evidence="1" id="KW-0812">Transmembrane</keyword>
<dbReference type="KEGG" id="ams:AMIS_25840"/>
<feature type="transmembrane region" description="Helical" evidence="1">
    <location>
        <begin position="38"/>
        <end position="60"/>
    </location>
</feature>
<feature type="domain" description="VanZ-like" evidence="2">
    <location>
        <begin position="48"/>
        <end position="172"/>
    </location>
</feature>
<feature type="transmembrane region" description="Helical" evidence="1">
    <location>
        <begin position="123"/>
        <end position="146"/>
    </location>
</feature>
<keyword evidence="1" id="KW-0472">Membrane</keyword>
<evidence type="ECO:0000313" key="4">
    <source>
        <dbReference type="Proteomes" id="UP000007882"/>
    </source>
</evidence>
<feature type="transmembrane region" description="Helical" evidence="1">
    <location>
        <begin position="205"/>
        <end position="222"/>
    </location>
</feature>
<proteinExistence type="predicted"/>
<dbReference type="AlphaFoldDB" id="I0H467"/>
<keyword evidence="1" id="KW-1133">Transmembrane helix</keyword>
<feature type="transmembrane region" description="Helical" evidence="1">
    <location>
        <begin position="88"/>
        <end position="111"/>
    </location>
</feature>
<dbReference type="PANTHER" id="PTHR36834:SF1">
    <property type="entry name" value="INTEGRAL MEMBRANE PROTEIN"/>
    <property type="match status" value="1"/>
</dbReference>
<dbReference type="Pfam" id="PF04892">
    <property type="entry name" value="VanZ"/>
    <property type="match status" value="1"/>
</dbReference>
<protein>
    <recommendedName>
        <fullName evidence="2">VanZ-like domain-containing protein</fullName>
    </recommendedName>
</protein>
<dbReference type="Proteomes" id="UP000007882">
    <property type="component" value="Chromosome"/>
</dbReference>
<dbReference type="RefSeq" id="WP_014442699.1">
    <property type="nucleotide sequence ID" value="NC_017093.1"/>
</dbReference>
<evidence type="ECO:0000313" key="3">
    <source>
        <dbReference type="EMBL" id="BAL87804.1"/>
    </source>
</evidence>
<organism evidence="3 4">
    <name type="scientific">Actinoplanes missouriensis (strain ATCC 14538 / DSM 43046 / CBS 188.64 / JCM 3121 / NBRC 102363 / NCIMB 12654 / NRRL B-3342 / UNCC 431)</name>
    <dbReference type="NCBI Taxonomy" id="512565"/>
    <lineage>
        <taxon>Bacteria</taxon>
        <taxon>Bacillati</taxon>
        <taxon>Actinomycetota</taxon>
        <taxon>Actinomycetes</taxon>
        <taxon>Micromonosporales</taxon>
        <taxon>Micromonosporaceae</taxon>
        <taxon>Actinoplanes</taxon>
    </lineage>
</organism>
<reference evidence="3 4" key="1">
    <citation type="submission" date="2012-02" db="EMBL/GenBank/DDBJ databases">
        <title>Complete genome sequence of Actinoplanes missouriensis 431 (= NBRC 102363).</title>
        <authorList>
            <person name="Ohnishi Y."/>
            <person name="Ishikawa J."/>
            <person name="Sekine M."/>
            <person name="Hosoyama A."/>
            <person name="Harada T."/>
            <person name="Narita H."/>
            <person name="Hata T."/>
            <person name="Konno Y."/>
            <person name="Tutikane K."/>
            <person name="Fujita N."/>
            <person name="Horinouchi S."/>
            <person name="Hayakawa M."/>
        </authorList>
    </citation>
    <scope>NUCLEOTIDE SEQUENCE [LARGE SCALE GENOMIC DNA]</scope>
    <source>
        <strain evidence="4">ATCC 14538 / DSM 43046 / CBS 188.64 / JCM 3121 / NBRC 102363 / NCIMB 12654 / NRRL B-3342 / UNCC 431</strain>
    </source>
</reference>
<name>I0H467_ACTM4</name>
<dbReference type="eggNOG" id="COG4767">
    <property type="taxonomic scope" value="Bacteria"/>
</dbReference>
<dbReference type="PANTHER" id="PTHR36834">
    <property type="entry name" value="MEMBRANE PROTEIN-RELATED"/>
    <property type="match status" value="1"/>
</dbReference>
<accession>I0H467</accession>
<dbReference type="STRING" id="512565.AMIS_25840"/>
<keyword evidence="4" id="KW-1185">Reference proteome</keyword>
<dbReference type="PATRIC" id="fig|512565.3.peg.2585"/>
<dbReference type="InterPro" id="IPR053150">
    <property type="entry name" value="Teicoplanin_resist-assoc"/>
</dbReference>
<dbReference type="InterPro" id="IPR006976">
    <property type="entry name" value="VanZ-like"/>
</dbReference>
<evidence type="ECO:0000256" key="1">
    <source>
        <dbReference type="SAM" id="Phobius"/>
    </source>
</evidence>
<feature type="transmembrane region" description="Helical" evidence="1">
    <location>
        <begin position="229"/>
        <end position="248"/>
    </location>
</feature>
<dbReference type="HOGENOM" id="CLU_756112_0_0_11"/>
<gene>
    <name evidence="3" type="ordered locus">AMIS_25840</name>
</gene>
<feature type="transmembrane region" description="Helical" evidence="1">
    <location>
        <begin position="6"/>
        <end position="26"/>
    </location>
</feature>
<feature type="transmembrane region" description="Helical" evidence="1">
    <location>
        <begin position="276"/>
        <end position="305"/>
    </location>
</feature>
<sequence>MTVLVNSLVAVVLFAGIVPIVTLPWIHRQYRRFGRLHGWTAAVAAAEVLYLCGLAAFTLFPLPDETAAFCASRSTADFLNLNPLDDLAATPAAVAQILLNVALFVPLGFLLRYRFRRSLAATGGIGLAVSLLVEITQGTAVLGLFACPYRVADTGDLITNTAGALLGWWVATAVDHRLPPAEPSRSPDLEQPGLIRRGLSVGADMLIGVLLVEAVVLALDLAGVETGHAVIAAAYAAAYVLGTLVVPLRRRDHATWGQATFFLAPDSRTAVWPRFLVWWLPVIALQTAARPAAVFGAALAIGVLARLRPDRRSLLEVISGTTTVTRSTRQTGTRHGPLL</sequence>
<evidence type="ECO:0000259" key="2">
    <source>
        <dbReference type="Pfam" id="PF04892"/>
    </source>
</evidence>